<dbReference type="PANTHER" id="PTHR43649:SF34">
    <property type="entry name" value="ABC TRANSPORTER PERIPLASMIC-BINDING PROTEIN YCJN-RELATED"/>
    <property type="match status" value="1"/>
</dbReference>
<dbReference type="AlphaFoldDB" id="L9ZGI4"/>
<keyword evidence="5" id="KW-0472">Membrane</keyword>
<dbReference type="InterPro" id="IPR006059">
    <property type="entry name" value="SBP"/>
</dbReference>
<evidence type="ECO:0000256" key="3">
    <source>
        <dbReference type="ARBA" id="ARBA00022729"/>
    </source>
</evidence>
<feature type="region of interest" description="Disordered" evidence="4">
    <location>
        <begin position="1"/>
        <end position="36"/>
    </location>
</feature>
<dbReference type="InterPro" id="IPR050490">
    <property type="entry name" value="Bact_solute-bd_prot1"/>
</dbReference>
<dbReference type="EMBL" id="AOIL01000067">
    <property type="protein sequence ID" value="ELY85444.1"/>
    <property type="molecule type" value="Genomic_DNA"/>
</dbReference>
<protein>
    <submittedName>
        <fullName evidence="6">Family 1 extracellular solute-binding protein</fullName>
    </submittedName>
</protein>
<keyword evidence="3" id="KW-0732">Signal</keyword>
<organism evidence="6 7">
    <name type="scientific">Natrialba taiwanensis DSM 12281</name>
    <dbReference type="NCBI Taxonomy" id="1230458"/>
    <lineage>
        <taxon>Archaea</taxon>
        <taxon>Methanobacteriati</taxon>
        <taxon>Methanobacteriota</taxon>
        <taxon>Stenosarchaea group</taxon>
        <taxon>Halobacteria</taxon>
        <taxon>Halobacteriales</taxon>
        <taxon>Natrialbaceae</taxon>
        <taxon>Natrialba</taxon>
    </lineage>
</organism>
<evidence type="ECO:0000313" key="6">
    <source>
        <dbReference type="EMBL" id="ELY85444.1"/>
    </source>
</evidence>
<evidence type="ECO:0000313" key="7">
    <source>
        <dbReference type="Proteomes" id="UP000011648"/>
    </source>
</evidence>
<evidence type="ECO:0000256" key="1">
    <source>
        <dbReference type="ARBA" id="ARBA00008520"/>
    </source>
</evidence>
<dbReference type="PANTHER" id="PTHR43649">
    <property type="entry name" value="ARABINOSE-BINDING PROTEIN-RELATED"/>
    <property type="match status" value="1"/>
</dbReference>
<accession>L9ZGI4</accession>
<dbReference type="PATRIC" id="fig|1230458.4.peg.3822"/>
<dbReference type="Pfam" id="PF13416">
    <property type="entry name" value="SBP_bac_8"/>
    <property type="match status" value="1"/>
</dbReference>
<evidence type="ECO:0000256" key="2">
    <source>
        <dbReference type="ARBA" id="ARBA00022448"/>
    </source>
</evidence>
<dbReference type="Proteomes" id="UP000011648">
    <property type="component" value="Unassembled WGS sequence"/>
</dbReference>
<reference evidence="6 7" key="1">
    <citation type="journal article" date="2014" name="PLoS Genet.">
        <title>Phylogenetically driven sequencing of extremely halophilic archaea reveals strategies for static and dynamic osmo-response.</title>
        <authorList>
            <person name="Becker E.A."/>
            <person name="Seitzer P.M."/>
            <person name="Tritt A."/>
            <person name="Larsen D."/>
            <person name="Krusor M."/>
            <person name="Yao A.I."/>
            <person name="Wu D."/>
            <person name="Madern D."/>
            <person name="Eisen J.A."/>
            <person name="Darling A.E."/>
            <person name="Facciotti M.T."/>
        </authorList>
    </citation>
    <scope>NUCLEOTIDE SEQUENCE [LARGE SCALE GENOMIC DNA]</scope>
    <source>
        <strain evidence="6 7">DSM 12281</strain>
    </source>
</reference>
<name>L9ZGI4_9EURY</name>
<keyword evidence="5" id="KW-1133">Transmembrane helix</keyword>
<evidence type="ECO:0000256" key="5">
    <source>
        <dbReference type="SAM" id="Phobius"/>
    </source>
</evidence>
<keyword evidence="5" id="KW-0812">Transmembrane</keyword>
<dbReference type="SUPFAM" id="SSF53850">
    <property type="entry name" value="Periplasmic binding protein-like II"/>
    <property type="match status" value="1"/>
</dbReference>
<feature type="transmembrane region" description="Helical" evidence="5">
    <location>
        <begin position="40"/>
        <end position="62"/>
    </location>
</feature>
<dbReference type="STRING" id="1230458.C484_19027"/>
<gene>
    <name evidence="6" type="ORF">C484_19027</name>
</gene>
<keyword evidence="7" id="KW-1185">Reference proteome</keyword>
<proteinExistence type="inferred from homology"/>
<keyword evidence="2" id="KW-0813">Transport</keyword>
<sequence length="512" mass="55477">MGRDTVDQDPSPDPNPNPMQPSTLRDERGRTRRQRLSRRAFVATASATALGATAIAGCLGGGPGPNTVVMTGATDFEGILHTPDDEPDVQEALWEAGLDEDIRVEVQTVVSDSVQRMQEAQSTLQAGRAPPDIHMMDTGWTIPFILREQTTNLTEEFPDDVVDRVEENYLEEILETARHPETGDIHGLPLFPDFGMMLYRRDLMEDAGHDTSDWASNPPTWETFAGAVADAQSEAGLDFGFTTQAAAYEGLACCTFNEVMSTWGGGYFGGTETLFTAGDRPITVTDDAVIDALRMMRTFIHGDEDEHALEGYPQICPSAIVQWSEDESLASFSSGDAVAHRNWPYAIAETGGDDAFGENLGITTQPYAVSEDDAELEGVGGTAAALGGWNLALSPYTDKTEQALQVLEAFTHDEVMLTIFELQGFLPPNLDLVADANPDEIGPVARYVEQIQMAGENAVPRPVTDLWPEQSALIFQEVNAVYRGAKAPTAAMDELASRLERSESEVAAQHGG</sequence>
<comment type="caution">
    <text evidence="6">The sequence shown here is derived from an EMBL/GenBank/DDBJ whole genome shotgun (WGS) entry which is preliminary data.</text>
</comment>
<evidence type="ECO:0000256" key="4">
    <source>
        <dbReference type="SAM" id="MobiDB-lite"/>
    </source>
</evidence>
<comment type="similarity">
    <text evidence="1">Belongs to the bacterial solute-binding protein 1 family.</text>
</comment>
<dbReference type="Gene3D" id="3.40.190.10">
    <property type="entry name" value="Periplasmic binding protein-like II"/>
    <property type="match status" value="2"/>
</dbReference>